<evidence type="ECO:0000313" key="2">
    <source>
        <dbReference type="Proteomes" id="UP000805193"/>
    </source>
</evidence>
<organism evidence="1 2">
    <name type="scientific">Ixodes persulcatus</name>
    <name type="common">Taiga tick</name>
    <dbReference type="NCBI Taxonomy" id="34615"/>
    <lineage>
        <taxon>Eukaryota</taxon>
        <taxon>Metazoa</taxon>
        <taxon>Ecdysozoa</taxon>
        <taxon>Arthropoda</taxon>
        <taxon>Chelicerata</taxon>
        <taxon>Arachnida</taxon>
        <taxon>Acari</taxon>
        <taxon>Parasitiformes</taxon>
        <taxon>Ixodida</taxon>
        <taxon>Ixodoidea</taxon>
        <taxon>Ixodidae</taxon>
        <taxon>Ixodinae</taxon>
        <taxon>Ixodes</taxon>
    </lineage>
</organism>
<sequence length="168" mass="17995">MNTPHKKQFDVEDSESDLGSIAYKSEATGPPPPVHPTQQAPQVDWAMFIAKGFVDGAKATGSSCSSPREPFFENVGALVVSAVLLAFALLVAVGTAYDLCYSYQGGRKKPSSFQSVETKVASSEGLVDDEDQKDVGEREGGELHVRSSSADYNADAAGHRPEQEMLRI</sequence>
<name>A0AC60NU34_IXOPE</name>
<evidence type="ECO:0000313" key="1">
    <source>
        <dbReference type="EMBL" id="KAG0410589.1"/>
    </source>
</evidence>
<dbReference type="Proteomes" id="UP000805193">
    <property type="component" value="Unassembled WGS sequence"/>
</dbReference>
<dbReference type="EMBL" id="JABSTQ010011508">
    <property type="protein sequence ID" value="KAG0410589.1"/>
    <property type="molecule type" value="Genomic_DNA"/>
</dbReference>
<reference evidence="1 2" key="1">
    <citation type="journal article" date="2020" name="Cell">
        <title>Large-Scale Comparative Analyses of Tick Genomes Elucidate Their Genetic Diversity and Vector Capacities.</title>
        <authorList>
            <consortium name="Tick Genome and Microbiome Consortium (TIGMIC)"/>
            <person name="Jia N."/>
            <person name="Wang J."/>
            <person name="Shi W."/>
            <person name="Du L."/>
            <person name="Sun Y."/>
            <person name="Zhan W."/>
            <person name="Jiang J.F."/>
            <person name="Wang Q."/>
            <person name="Zhang B."/>
            <person name="Ji P."/>
            <person name="Bell-Sakyi L."/>
            <person name="Cui X.M."/>
            <person name="Yuan T.T."/>
            <person name="Jiang B.G."/>
            <person name="Yang W.F."/>
            <person name="Lam T.T."/>
            <person name="Chang Q.C."/>
            <person name="Ding S.J."/>
            <person name="Wang X.J."/>
            <person name="Zhu J.G."/>
            <person name="Ruan X.D."/>
            <person name="Zhao L."/>
            <person name="Wei J.T."/>
            <person name="Ye R.Z."/>
            <person name="Que T.C."/>
            <person name="Du C.H."/>
            <person name="Zhou Y.H."/>
            <person name="Cheng J.X."/>
            <person name="Dai P.F."/>
            <person name="Guo W.B."/>
            <person name="Han X.H."/>
            <person name="Huang E.J."/>
            <person name="Li L.F."/>
            <person name="Wei W."/>
            <person name="Gao Y.C."/>
            <person name="Liu J.Z."/>
            <person name="Shao H.Z."/>
            <person name="Wang X."/>
            <person name="Wang C.C."/>
            <person name="Yang T.C."/>
            <person name="Huo Q.B."/>
            <person name="Li W."/>
            <person name="Chen H.Y."/>
            <person name="Chen S.E."/>
            <person name="Zhou L.G."/>
            <person name="Ni X.B."/>
            <person name="Tian J.H."/>
            <person name="Sheng Y."/>
            <person name="Liu T."/>
            <person name="Pan Y.S."/>
            <person name="Xia L.Y."/>
            <person name="Li J."/>
            <person name="Zhao F."/>
            <person name="Cao W.C."/>
        </authorList>
    </citation>
    <scope>NUCLEOTIDE SEQUENCE [LARGE SCALE GENOMIC DNA]</scope>
    <source>
        <strain evidence="1">Iper-2018</strain>
    </source>
</reference>
<keyword evidence="2" id="KW-1185">Reference proteome</keyword>
<accession>A0AC60NU34</accession>
<proteinExistence type="predicted"/>
<protein>
    <submittedName>
        <fullName evidence="1">Uncharacterized protein</fullName>
    </submittedName>
</protein>
<comment type="caution">
    <text evidence="1">The sequence shown here is derived from an EMBL/GenBank/DDBJ whole genome shotgun (WGS) entry which is preliminary data.</text>
</comment>
<gene>
    <name evidence="1" type="ORF">HPB47_012289</name>
</gene>